<dbReference type="EMBL" id="JAFCIX010000233">
    <property type="protein sequence ID" value="KAH6596325.1"/>
    <property type="molecule type" value="Genomic_DNA"/>
</dbReference>
<dbReference type="InterPro" id="IPR021109">
    <property type="entry name" value="Peptidase_aspartic_dom_sf"/>
</dbReference>
<evidence type="ECO:0000313" key="2">
    <source>
        <dbReference type="Proteomes" id="UP001648503"/>
    </source>
</evidence>
<name>A0ABQ8FDF2_9FUNG</name>
<gene>
    <name evidence="1" type="ORF">BASA50_005199</name>
</gene>
<reference evidence="1 2" key="1">
    <citation type="submission" date="2021-02" db="EMBL/GenBank/DDBJ databases">
        <title>Variation within the Batrachochytrium salamandrivorans European outbreak.</title>
        <authorList>
            <person name="Kelly M."/>
            <person name="Pasmans F."/>
            <person name="Shea T.P."/>
            <person name="Munoz J.F."/>
            <person name="Carranza S."/>
            <person name="Cuomo C.A."/>
            <person name="Martel A."/>
        </authorList>
    </citation>
    <scope>NUCLEOTIDE SEQUENCE [LARGE SCALE GENOMIC DNA]</scope>
    <source>
        <strain evidence="1 2">AMFP18/2</strain>
    </source>
</reference>
<comment type="caution">
    <text evidence="1">The sequence shown here is derived from an EMBL/GenBank/DDBJ whole genome shotgun (WGS) entry which is preliminary data.</text>
</comment>
<dbReference type="Proteomes" id="UP001648503">
    <property type="component" value="Unassembled WGS sequence"/>
</dbReference>
<evidence type="ECO:0000313" key="1">
    <source>
        <dbReference type="EMBL" id="KAH6596325.1"/>
    </source>
</evidence>
<dbReference type="CDD" id="cd00303">
    <property type="entry name" value="retropepsin_like"/>
    <property type="match status" value="1"/>
</dbReference>
<dbReference type="SUPFAM" id="SSF50630">
    <property type="entry name" value="Acid proteases"/>
    <property type="match status" value="1"/>
</dbReference>
<dbReference type="Gene3D" id="2.40.70.10">
    <property type="entry name" value="Acid Proteases"/>
    <property type="match status" value="1"/>
</dbReference>
<protein>
    <submittedName>
        <fullName evidence="1">Uncharacterized protein</fullName>
    </submittedName>
</protein>
<proteinExistence type="predicted"/>
<sequence length="221" mass="24294">MDSKLAADLQIPLLELSTPITLRLADGDSSSCLTHRTVPLQLHIGKHVETATFYVTDLCHGFILGYSWLERHGPRINWASRMVEFDSPYCLENCCVVSSRVQGLGKPPNISKTFDSPLAPDTTSNPVELSPIDCSLSNFISLGSMQTDVHPFVKVSPISDVSIPPDILPNFSLLFSEDRNPILTHRPGKLNSQINSLSCCEDYKANSESSNFQRILTSTGS</sequence>
<accession>A0ABQ8FDF2</accession>
<organism evidence="1 2">
    <name type="scientific">Batrachochytrium salamandrivorans</name>
    <dbReference type="NCBI Taxonomy" id="1357716"/>
    <lineage>
        <taxon>Eukaryota</taxon>
        <taxon>Fungi</taxon>
        <taxon>Fungi incertae sedis</taxon>
        <taxon>Chytridiomycota</taxon>
        <taxon>Chytridiomycota incertae sedis</taxon>
        <taxon>Chytridiomycetes</taxon>
        <taxon>Rhizophydiales</taxon>
        <taxon>Rhizophydiales incertae sedis</taxon>
        <taxon>Batrachochytrium</taxon>
    </lineage>
</organism>
<keyword evidence="2" id="KW-1185">Reference proteome</keyword>